<dbReference type="RefSeq" id="WP_148340666.1">
    <property type="nucleotide sequence ID" value="NZ_LR699120.1"/>
</dbReference>
<dbReference type="KEGG" id="asip:AQUSIP_25740"/>
<comment type="similarity">
    <text evidence="3">In the N-terminal section; belongs to the glycosyltransferase 51 family.</text>
</comment>
<feature type="domain" description="Glycosyl transferase family 51" evidence="13">
    <location>
        <begin position="56"/>
        <end position="203"/>
    </location>
</feature>
<keyword evidence="5" id="KW-0645">Protease</keyword>
<dbReference type="GO" id="GO:0004180">
    <property type="term" value="F:carboxypeptidase activity"/>
    <property type="evidence" value="ECO:0007669"/>
    <property type="project" value="UniProtKB-KW"/>
</dbReference>
<organism evidence="15 16">
    <name type="scientific">Aquicella siphonis</name>
    <dbReference type="NCBI Taxonomy" id="254247"/>
    <lineage>
        <taxon>Bacteria</taxon>
        <taxon>Pseudomonadati</taxon>
        <taxon>Pseudomonadota</taxon>
        <taxon>Gammaproteobacteria</taxon>
        <taxon>Legionellales</taxon>
        <taxon>Coxiellaceae</taxon>
        <taxon>Aquicella</taxon>
    </lineage>
</organism>
<protein>
    <recommendedName>
        <fullName evidence="10">peptidoglycan glycosyltransferase</fullName>
        <ecNumber evidence="10">2.4.99.28</ecNumber>
    </recommendedName>
</protein>
<dbReference type="InterPro" id="IPR012338">
    <property type="entry name" value="Beta-lactam/transpept-like"/>
</dbReference>
<evidence type="ECO:0000259" key="13">
    <source>
        <dbReference type="Pfam" id="PF00912"/>
    </source>
</evidence>
<dbReference type="GO" id="GO:0008955">
    <property type="term" value="F:peptidoglycan glycosyltransferase activity"/>
    <property type="evidence" value="ECO:0007669"/>
    <property type="project" value="UniProtKB-EC"/>
</dbReference>
<dbReference type="EMBL" id="LR699120">
    <property type="protein sequence ID" value="VVC77247.1"/>
    <property type="molecule type" value="Genomic_DNA"/>
</dbReference>
<evidence type="ECO:0000256" key="11">
    <source>
        <dbReference type="ARBA" id="ARBA00049902"/>
    </source>
</evidence>
<dbReference type="NCBIfam" id="TIGR02073">
    <property type="entry name" value="PBP_1c"/>
    <property type="match status" value="1"/>
</dbReference>
<dbReference type="AlphaFoldDB" id="A0A5E4PLJ2"/>
<dbReference type="GO" id="GO:0030288">
    <property type="term" value="C:outer membrane-bounded periplasmic space"/>
    <property type="evidence" value="ECO:0007669"/>
    <property type="project" value="TreeGrafter"/>
</dbReference>
<evidence type="ECO:0000259" key="12">
    <source>
        <dbReference type="Pfam" id="PF00905"/>
    </source>
</evidence>
<proteinExistence type="inferred from homology"/>
<dbReference type="GO" id="GO:0006508">
    <property type="term" value="P:proteolysis"/>
    <property type="evidence" value="ECO:0007669"/>
    <property type="project" value="UniProtKB-KW"/>
</dbReference>
<dbReference type="InterPro" id="IPR023346">
    <property type="entry name" value="Lysozyme-like_dom_sf"/>
</dbReference>
<dbReference type="Pfam" id="PF00905">
    <property type="entry name" value="Transpeptidase"/>
    <property type="match status" value="1"/>
</dbReference>
<dbReference type="InterPro" id="IPR011815">
    <property type="entry name" value="PBP_1c"/>
</dbReference>
<dbReference type="Proteomes" id="UP000324194">
    <property type="component" value="Chromosome 2"/>
</dbReference>
<dbReference type="UniPathway" id="UPA00219"/>
<dbReference type="InterPro" id="IPR001264">
    <property type="entry name" value="Glyco_trans_51"/>
</dbReference>
<dbReference type="Pfam" id="PF06832">
    <property type="entry name" value="BiPBP_C"/>
    <property type="match status" value="1"/>
</dbReference>
<dbReference type="InterPro" id="IPR036950">
    <property type="entry name" value="PBP_transglycosylase"/>
</dbReference>
<sequence length="775" mass="86488">MTRHIKRISLILVLLFVSMGALLFFMPIPPLLSGVVFSQAIYDANNQLLRMTLSQDGKFRLFTPLSAISPALVNATLLEEDQYFRWHPGVNPLSLIKAGWRSYVSGPRRMGASTITMQVARIRYGIQSKTPSGKLSQILRAIQLEMHYSKDQILEAYLNLAPYGNNIEGVGAASLVYFDKPAAGLALPESLTLAVIPQNPVKRVQDRGVLRTVRNKLYERWLTIYPEDADRKGWMALPLQMRRLHSTPFLAPHFVNEVLADAPAGSHHIKTTLDLRLQRVIERVTRNYISRKQSLGVTNAAVMLVDTRDMSTKALLGSANFFNSAIGGQINGTSIKRSPGSTLKPFIYALAMDQGLIHPATVLKDVPHSFGSYNPENFDYDFVGPIKAKDALILSRNIPAVYLAEQLKQPTLYQFLEQSGIHGLKSESYYGLALVLGGAEMTMQELISLYAALANRGIWKPVRMRIDSVYHNSVANKRILSPEASFLVLDILKDAQGSGGNNKTLQGNKIPVAWKTGTSSGYRDAWTFGIFGPYVLGVWIGNFNNEGNPAFIGKEMAAPLFFDIANAVSTQTGLASTDWEQPKNLRLVKADVCKSSGMLPTRYCSQTEKVWFIPGQSPIKADNIHREIAIDGKTGLRTCRFDSNTRFEIYEFWPSDLLRIFRRAGMHRRLPPPYNPECDMSAKTGAGISPQIISPQSQVNYVARIAAIRKTVVPLTAVVDADVRNLYWFLNDSFLGRVTREKSYLWHAQPGKYVVRVVDDYGRSDARDVLIRLES</sequence>
<evidence type="ECO:0000313" key="15">
    <source>
        <dbReference type="EMBL" id="VVC77247.1"/>
    </source>
</evidence>
<evidence type="ECO:0000256" key="5">
    <source>
        <dbReference type="ARBA" id="ARBA00022670"/>
    </source>
</evidence>
<dbReference type="PANTHER" id="PTHR32282">
    <property type="entry name" value="BINDING PROTEIN TRANSPEPTIDASE, PUTATIVE-RELATED"/>
    <property type="match status" value="1"/>
</dbReference>
<evidence type="ECO:0000256" key="4">
    <source>
        <dbReference type="ARBA" id="ARBA00022645"/>
    </source>
</evidence>
<dbReference type="SUPFAM" id="SSF53955">
    <property type="entry name" value="Lysozyme-like"/>
    <property type="match status" value="1"/>
</dbReference>
<evidence type="ECO:0000256" key="7">
    <source>
        <dbReference type="ARBA" id="ARBA00022679"/>
    </source>
</evidence>
<keyword evidence="9" id="KW-0511">Multifunctional enzyme</keyword>
<evidence type="ECO:0000256" key="8">
    <source>
        <dbReference type="ARBA" id="ARBA00022801"/>
    </source>
</evidence>
<evidence type="ECO:0000256" key="2">
    <source>
        <dbReference type="ARBA" id="ARBA00007090"/>
    </source>
</evidence>
<dbReference type="GO" id="GO:0008658">
    <property type="term" value="F:penicillin binding"/>
    <property type="evidence" value="ECO:0007669"/>
    <property type="project" value="InterPro"/>
</dbReference>
<evidence type="ECO:0000259" key="14">
    <source>
        <dbReference type="Pfam" id="PF06832"/>
    </source>
</evidence>
<dbReference type="Gene3D" id="3.40.710.10">
    <property type="entry name" value="DD-peptidase/beta-lactamase superfamily"/>
    <property type="match status" value="1"/>
</dbReference>
<dbReference type="Pfam" id="PF00912">
    <property type="entry name" value="Transgly"/>
    <property type="match status" value="1"/>
</dbReference>
<evidence type="ECO:0000256" key="10">
    <source>
        <dbReference type="ARBA" id="ARBA00044770"/>
    </source>
</evidence>
<keyword evidence="4" id="KW-0121">Carboxypeptidase</keyword>
<comment type="similarity">
    <text evidence="2">In the C-terminal section; belongs to the transpeptidase family.</text>
</comment>
<feature type="domain" description="Penicillin-binding protein transpeptidase" evidence="12">
    <location>
        <begin position="302"/>
        <end position="522"/>
    </location>
</feature>
<dbReference type="InterPro" id="IPR001460">
    <property type="entry name" value="PCN-bd_Tpept"/>
</dbReference>
<dbReference type="Gene3D" id="1.10.3810.10">
    <property type="entry name" value="Biosynthetic peptidoglycan transglycosylase-like"/>
    <property type="match status" value="1"/>
</dbReference>
<keyword evidence="16" id="KW-1185">Reference proteome</keyword>
<keyword evidence="8" id="KW-0378">Hydrolase</keyword>
<accession>A0A5E4PLJ2</accession>
<evidence type="ECO:0000256" key="6">
    <source>
        <dbReference type="ARBA" id="ARBA00022676"/>
    </source>
</evidence>
<dbReference type="OrthoDB" id="9766909at2"/>
<evidence type="ECO:0000313" key="16">
    <source>
        <dbReference type="Proteomes" id="UP000324194"/>
    </source>
</evidence>
<dbReference type="GO" id="GO:0009252">
    <property type="term" value="P:peptidoglycan biosynthetic process"/>
    <property type="evidence" value="ECO:0007669"/>
    <property type="project" value="UniProtKB-UniPathway"/>
</dbReference>
<dbReference type="InterPro" id="IPR050396">
    <property type="entry name" value="Glycosyltr_51/Transpeptidase"/>
</dbReference>
<comment type="catalytic activity">
    <reaction evidence="11">
        <text>[GlcNAc-(1-&gt;4)-Mur2Ac(oyl-L-Ala-gamma-D-Glu-L-Lys-D-Ala-D-Ala)](n)-di-trans,octa-cis-undecaprenyl diphosphate + beta-D-GlcNAc-(1-&gt;4)-Mur2Ac(oyl-L-Ala-gamma-D-Glu-L-Lys-D-Ala-D-Ala)-di-trans,octa-cis-undecaprenyl diphosphate = [GlcNAc-(1-&gt;4)-Mur2Ac(oyl-L-Ala-gamma-D-Glu-L-Lys-D-Ala-D-Ala)](n+1)-di-trans,octa-cis-undecaprenyl diphosphate + di-trans,octa-cis-undecaprenyl diphosphate + H(+)</text>
        <dbReference type="Rhea" id="RHEA:23708"/>
        <dbReference type="Rhea" id="RHEA-COMP:9602"/>
        <dbReference type="Rhea" id="RHEA-COMP:9603"/>
        <dbReference type="ChEBI" id="CHEBI:15378"/>
        <dbReference type="ChEBI" id="CHEBI:58405"/>
        <dbReference type="ChEBI" id="CHEBI:60033"/>
        <dbReference type="ChEBI" id="CHEBI:78435"/>
        <dbReference type="EC" id="2.4.99.28"/>
    </reaction>
</comment>
<evidence type="ECO:0000256" key="1">
    <source>
        <dbReference type="ARBA" id="ARBA00004752"/>
    </source>
</evidence>
<evidence type="ECO:0000256" key="9">
    <source>
        <dbReference type="ARBA" id="ARBA00023268"/>
    </source>
</evidence>
<dbReference type="SUPFAM" id="SSF56601">
    <property type="entry name" value="beta-lactamase/transpeptidase-like"/>
    <property type="match status" value="1"/>
</dbReference>
<name>A0A5E4PLJ2_9COXI</name>
<comment type="pathway">
    <text evidence="1">Cell wall biogenesis; peptidoglycan biosynthesis.</text>
</comment>
<dbReference type="EC" id="2.4.99.28" evidence="10"/>
<reference evidence="15 16" key="1">
    <citation type="submission" date="2019-08" db="EMBL/GenBank/DDBJ databases">
        <authorList>
            <person name="Guy L."/>
        </authorList>
    </citation>
    <scope>NUCLEOTIDE SEQUENCE [LARGE SCALE GENOMIC DNA]</scope>
    <source>
        <strain evidence="15 16">SGT-108</strain>
    </source>
</reference>
<keyword evidence="7" id="KW-0808">Transferase</keyword>
<feature type="domain" description="Penicillin-binding C-terminal" evidence="14">
    <location>
        <begin position="684"/>
        <end position="766"/>
    </location>
</feature>
<dbReference type="PANTHER" id="PTHR32282:SF15">
    <property type="entry name" value="PENICILLIN-BINDING PROTEIN 1C"/>
    <property type="match status" value="1"/>
</dbReference>
<keyword evidence="6" id="KW-0328">Glycosyltransferase</keyword>
<evidence type="ECO:0000256" key="3">
    <source>
        <dbReference type="ARBA" id="ARBA00007739"/>
    </source>
</evidence>
<gene>
    <name evidence="15" type="primary">pbpF</name>
    <name evidence="15" type="ORF">AQUSIP_25740</name>
</gene>
<dbReference type="InterPro" id="IPR009647">
    <property type="entry name" value="PBP_C"/>
</dbReference>